<keyword evidence="5" id="KW-1278">Translocase</keyword>
<evidence type="ECO:0000256" key="4">
    <source>
        <dbReference type="ARBA" id="ARBA00022692"/>
    </source>
</evidence>
<dbReference type="EMBL" id="DQ991935">
    <property type="protein sequence ID" value="ABL09064.1"/>
    <property type="molecule type" value="Genomic_DNA"/>
</dbReference>
<keyword evidence="6 10" id="KW-1133">Transmembrane helix</keyword>
<evidence type="ECO:0000256" key="5">
    <source>
        <dbReference type="ARBA" id="ARBA00022967"/>
    </source>
</evidence>
<dbReference type="GO" id="GO:0016020">
    <property type="term" value="C:membrane"/>
    <property type="evidence" value="ECO:0007669"/>
    <property type="project" value="UniProtKB-SubCell"/>
</dbReference>
<evidence type="ECO:0000256" key="6">
    <source>
        <dbReference type="ARBA" id="ARBA00022989"/>
    </source>
</evidence>
<evidence type="ECO:0000256" key="3">
    <source>
        <dbReference type="ARBA" id="ARBA00016612"/>
    </source>
</evidence>
<geneLocation type="mitochondrion" evidence="11"/>
<keyword evidence="4 10" id="KW-0812">Transmembrane</keyword>
<keyword evidence="8 10" id="KW-0472">Membrane</keyword>
<dbReference type="Gene3D" id="1.10.287.3510">
    <property type="match status" value="1"/>
</dbReference>
<comment type="similarity">
    <text evidence="2">Belongs to the complex I subunit 4L family.</text>
</comment>
<organism evidence="11">
    <name type="scientific">Odontoglaja guamensis</name>
    <dbReference type="NCBI Taxonomy" id="259595"/>
    <lineage>
        <taxon>Eukaryota</taxon>
        <taxon>Metazoa</taxon>
        <taxon>Spiralia</taxon>
        <taxon>Lophotrochozoa</taxon>
        <taxon>Mollusca</taxon>
        <taxon>Gastropoda</taxon>
        <taxon>Heterobranchia</taxon>
        <taxon>Euthyneura</taxon>
        <taxon>Tectipleura</taxon>
        <taxon>Cephalaspidea</taxon>
        <taxon>Philinoidea</taxon>
        <taxon>Aglajidae</taxon>
        <taxon>Odontoglaja</taxon>
    </lineage>
</organism>
<evidence type="ECO:0000256" key="10">
    <source>
        <dbReference type="SAM" id="Phobius"/>
    </source>
</evidence>
<sequence>MMISVLSMFFSSFAFMVYQTHCLNLLICLEAMMLSLLVFSFSVLMNFSETYWFLVLLAFAASEAAIGLSILVSLMRIRGSDLMSIMSSNMY</sequence>
<feature type="transmembrane region" description="Helical" evidence="10">
    <location>
        <begin position="51"/>
        <end position="74"/>
    </location>
</feature>
<protein>
    <recommendedName>
        <fullName evidence="3">NADH-ubiquinone oxidoreductase chain 4L</fullName>
    </recommendedName>
    <alternativeName>
        <fullName evidence="9">NADH dehydrogenase subunit 4L</fullName>
    </alternativeName>
</protein>
<dbReference type="InterPro" id="IPR039428">
    <property type="entry name" value="NUOK/Mnh_C1-like"/>
</dbReference>
<gene>
    <name evidence="11" type="primary">ND4L</name>
</gene>
<evidence type="ECO:0000313" key="11">
    <source>
        <dbReference type="EMBL" id="ABL09064.1"/>
    </source>
</evidence>
<feature type="transmembrane region" description="Helical" evidence="10">
    <location>
        <begin position="21"/>
        <end position="45"/>
    </location>
</feature>
<evidence type="ECO:0000256" key="7">
    <source>
        <dbReference type="ARBA" id="ARBA00023027"/>
    </source>
</evidence>
<keyword evidence="11" id="KW-0496">Mitochondrion</keyword>
<evidence type="ECO:0000256" key="9">
    <source>
        <dbReference type="ARBA" id="ARBA00031586"/>
    </source>
</evidence>
<proteinExistence type="inferred from homology"/>
<accession>E6Y1B1</accession>
<reference evidence="11" key="1">
    <citation type="journal article" date="2011" name="Mar. Genomics">
        <title>Crawling through time: Transition of snails to slugs dating back to the Paleozoic, based on mitochondrial phylogenomics.</title>
        <authorList>
            <person name="Medina M."/>
            <person name="Lal S."/>
            <person name="Valles Y."/>
            <person name="Takaoka T.L."/>
            <person name="Dayrat B.A."/>
            <person name="Boore J.L."/>
            <person name="Gosliner T."/>
        </authorList>
    </citation>
    <scope>NUCLEOTIDE SEQUENCE</scope>
</reference>
<evidence type="ECO:0000256" key="8">
    <source>
        <dbReference type="ARBA" id="ARBA00023136"/>
    </source>
</evidence>
<dbReference type="AlphaFoldDB" id="E6Y1B1"/>
<dbReference type="Pfam" id="PF00420">
    <property type="entry name" value="Oxidored_q2"/>
    <property type="match status" value="1"/>
</dbReference>
<comment type="subcellular location">
    <subcellularLocation>
        <location evidence="1">Membrane</location>
        <topology evidence="1">Multi-pass membrane protein</topology>
    </subcellularLocation>
</comment>
<evidence type="ECO:0000256" key="1">
    <source>
        <dbReference type="ARBA" id="ARBA00004141"/>
    </source>
</evidence>
<keyword evidence="7" id="KW-0520">NAD</keyword>
<evidence type="ECO:0000256" key="2">
    <source>
        <dbReference type="ARBA" id="ARBA00010519"/>
    </source>
</evidence>
<name>E6Y1B1_9GAST</name>